<sequence>MFINGVVLVSSRVPTQASYNFPAQPKSRCKSIRLLADASASFEKNCVRGIQANRDRISRLLHEVLSQIQPPTITTRYSISYHEVDLPCEFEQK</sequence>
<reference evidence="2" key="1">
    <citation type="journal article" date="2022" name="Mol. Ecol. Resour.">
        <title>The genomes of chicory, endive, great burdock and yacon provide insights into Asteraceae palaeo-polyploidization history and plant inulin production.</title>
        <authorList>
            <person name="Fan W."/>
            <person name="Wang S."/>
            <person name="Wang H."/>
            <person name="Wang A."/>
            <person name="Jiang F."/>
            <person name="Liu H."/>
            <person name="Zhao H."/>
            <person name="Xu D."/>
            <person name="Zhang Y."/>
        </authorList>
    </citation>
    <scope>NUCLEOTIDE SEQUENCE [LARGE SCALE GENOMIC DNA]</scope>
    <source>
        <strain evidence="2">cv. Punajuju</strain>
    </source>
</reference>
<comment type="caution">
    <text evidence="1">The sequence shown here is derived from an EMBL/GenBank/DDBJ whole genome shotgun (WGS) entry which is preliminary data.</text>
</comment>
<evidence type="ECO:0000313" key="1">
    <source>
        <dbReference type="EMBL" id="KAI3720721.1"/>
    </source>
</evidence>
<proteinExistence type="predicted"/>
<dbReference type="Proteomes" id="UP001055811">
    <property type="component" value="Linkage Group LG06"/>
</dbReference>
<gene>
    <name evidence="1" type="ORF">L2E82_31714</name>
</gene>
<evidence type="ECO:0000313" key="2">
    <source>
        <dbReference type="Proteomes" id="UP001055811"/>
    </source>
</evidence>
<accession>A0ACB9BG01</accession>
<name>A0ACB9BG01_CICIN</name>
<dbReference type="EMBL" id="CM042014">
    <property type="protein sequence ID" value="KAI3720721.1"/>
    <property type="molecule type" value="Genomic_DNA"/>
</dbReference>
<protein>
    <submittedName>
        <fullName evidence="1">Uncharacterized protein</fullName>
    </submittedName>
</protein>
<keyword evidence="2" id="KW-1185">Reference proteome</keyword>
<organism evidence="1 2">
    <name type="scientific">Cichorium intybus</name>
    <name type="common">Chicory</name>
    <dbReference type="NCBI Taxonomy" id="13427"/>
    <lineage>
        <taxon>Eukaryota</taxon>
        <taxon>Viridiplantae</taxon>
        <taxon>Streptophyta</taxon>
        <taxon>Embryophyta</taxon>
        <taxon>Tracheophyta</taxon>
        <taxon>Spermatophyta</taxon>
        <taxon>Magnoliopsida</taxon>
        <taxon>eudicotyledons</taxon>
        <taxon>Gunneridae</taxon>
        <taxon>Pentapetalae</taxon>
        <taxon>asterids</taxon>
        <taxon>campanulids</taxon>
        <taxon>Asterales</taxon>
        <taxon>Asteraceae</taxon>
        <taxon>Cichorioideae</taxon>
        <taxon>Cichorieae</taxon>
        <taxon>Cichoriinae</taxon>
        <taxon>Cichorium</taxon>
    </lineage>
</organism>
<reference evidence="1 2" key="2">
    <citation type="journal article" date="2022" name="Mol. Ecol. Resour.">
        <title>The genomes of chicory, endive, great burdock and yacon provide insights into Asteraceae paleo-polyploidization history and plant inulin production.</title>
        <authorList>
            <person name="Fan W."/>
            <person name="Wang S."/>
            <person name="Wang H."/>
            <person name="Wang A."/>
            <person name="Jiang F."/>
            <person name="Liu H."/>
            <person name="Zhao H."/>
            <person name="Xu D."/>
            <person name="Zhang Y."/>
        </authorList>
    </citation>
    <scope>NUCLEOTIDE SEQUENCE [LARGE SCALE GENOMIC DNA]</scope>
    <source>
        <strain evidence="2">cv. Punajuju</strain>
        <tissue evidence="1">Leaves</tissue>
    </source>
</reference>